<sequence>MLDLQLPWWEFVVRAAAVYAALMVMVRLTGKRTVGQFTPFDLLVVMLLSEAVSDALSGGDESLLGGLIVAATLVVLNMVMAVVTSRSDKADRLLQGAPVLVGRDGVIYEDVLKRQRVPVADVEKALRSADCDVQDMRMAILEADGSINVMKKPG</sequence>
<keyword evidence="4 7" id="KW-0812">Transmembrane</keyword>
<protein>
    <recommendedName>
        <fullName evidence="8">YetF C-terminal domain-containing protein</fullName>
    </recommendedName>
</protein>
<evidence type="ECO:0000256" key="7">
    <source>
        <dbReference type="SAM" id="Phobius"/>
    </source>
</evidence>
<organism evidence="9 10">
    <name type="scientific">Ramlibacter tataouinensis (strain ATCC BAA-407 / DSM 14655 / LMG 21543 / TTB310)</name>
    <dbReference type="NCBI Taxonomy" id="365046"/>
    <lineage>
        <taxon>Bacteria</taxon>
        <taxon>Pseudomonadati</taxon>
        <taxon>Pseudomonadota</taxon>
        <taxon>Betaproteobacteria</taxon>
        <taxon>Burkholderiales</taxon>
        <taxon>Comamonadaceae</taxon>
        <taxon>Ramlibacter</taxon>
    </lineage>
</organism>
<dbReference type="GO" id="GO:0005886">
    <property type="term" value="C:plasma membrane"/>
    <property type="evidence" value="ECO:0007669"/>
    <property type="project" value="UniProtKB-SubCell"/>
</dbReference>
<dbReference type="PATRIC" id="fig|365046.3.peg.3896"/>
<keyword evidence="3" id="KW-1003">Cell membrane</keyword>
<reference evidence="9 10" key="2">
    <citation type="journal article" date="2011" name="PLoS ONE">
        <title>The Cyst-Dividing Bacterium Ramlibacter tataouinensis TTB310 Genome Reveals a Well-Stocked Toolbox for Adaptation to a Desert Environment.</title>
        <authorList>
            <person name="De Luca G."/>
            <person name="Barakat M."/>
            <person name="Ortet P."/>
            <person name="Fochesato S."/>
            <person name="Jourlin-Castelli C."/>
            <person name="Ansaldi M."/>
            <person name="Py B."/>
            <person name="Fichant G."/>
            <person name="Coutinho P.M."/>
            <person name="Voulhoux R."/>
            <person name="Bastien O."/>
            <person name="Marechal E."/>
            <person name="Henrissat B."/>
            <person name="Quentin Y."/>
            <person name="Noirot P."/>
            <person name="Filloux A."/>
            <person name="Mejean V."/>
            <person name="Dubow M.S."/>
            <person name="Barras F."/>
            <person name="Barbe V."/>
            <person name="Weissenbach J."/>
            <person name="Mihalcescu I."/>
            <person name="Vermeglio A."/>
            <person name="Achouak W."/>
            <person name="Heulin T."/>
        </authorList>
    </citation>
    <scope>NUCLEOTIDE SEQUENCE [LARGE SCALE GENOMIC DNA]</scope>
    <source>
        <strain evidence="10">ATCC BAA-407 / DSM 14655 / LMG 21543 / TTB310</strain>
    </source>
</reference>
<comment type="subcellular location">
    <subcellularLocation>
        <location evidence="1">Cell membrane</location>
        <topology evidence="1">Multi-pass membrane protein</topology>
    </subcellularLocation>
</comment>
<dbReference type="RefSeq" id="WP_013903142.1">
    <property type="nucleotide sequence ID" value="NC_015677.1"/>
</dbReference>
<evidence type="ECO:0000259" key="8">
    <source>
        <dbReference type="Pfam" id="PF04239"/>
    </source>
</evidence>
<evidence type="ECO:0000256" key="4">
    <source>
        <dbReference type="ARBA" id="ARBA00022692"/>
    </source>
</evidence>
<keyword evidence="5 7" id="KW-1133">Transmembrane helix</keyword>
<dbReference type="KEGG" id="rta:Rta_37975"/>
<evidence type="ECO:0000313" key="9">
    <source>
        <dbReference type="EMBL" id="AEG94914.1"/>
    </source>
</evidence>
<dbReference type="OrthoDB" id="9793799at2"/>
<evidence type="ECO:0000313" key="10">
    <source>
        <dbReference type="Proteomes" id="UP000008385"/>
    </source>
</evidence>
<dbReference type="InterPro" id="IPR023090">
    <property type="entry name" value="UPF0702_alpha/beta_dom_sf"/>
</dbReference>
<accession>F5Y334</accession>
<dbReference type="Gene3D" id="3.30.240.20">
    <property type="entry name" value="bsu07140 like domains"/>
    <property type="match status" value="1"/>
</dbReference>
<dbReference type="Proteomes" id="UP000008385">
    <property type="component" value="Chromosome"/>
</dbReference>
<dbReference type="AlphaFoldDB" id="F5Y334"/>
<dbReference type="PANTHER" id="PTHR34582">
    <property type="entry name" value="UPF0702 TRANSMEMBRANE PROTEIN YCAP"/>
    <property type="match status" value="1"/>
</dbReference>
<gene>
    <name evidence="9" type="ordered locus">Rta_37975</name>
</gene>
<dbReference type="Pfam" id="PF04239">
    <property type="entry name" value="DUF421"/>
    <property type="match status" value="1"/>
</dbReference>
<evidence type="ECO:0000256" key="2">
    <source>
        <dbReference type="ARBA" id="ARBA00006448"/>
    </source>
</evidence>
<feature type="transmembrane region" description="Helical" evidence="7">
    <location>
        <begin position="6"/>
        <end position="28"/>
    </location>
</feature>
<keyword evidence="10" id="KW-1185">Reference proteome</keyword>
<keyword evidence="6 7" id="KW-0472">Membrane</keyword>
<dbReference type="HOGENOM" id="CLU_077149_3_1_4"/>
<feature type="transmembrane region" description="Helical" evidence="7">
    <location>
        <begin position="63"/>
        <end position="83"/>
    </location>
</feature>
<evidence type="ECO:0000256" key="3">
    <source>
        <dbReference type="ARBA" id="ARBA00022475"/>
    </source>
</evidence>
<dbReference type="STRING" id="365046.Rta_37975"/>
<dbReference type="InterPro" id="IPR007353">
    <property type="entry name" value="DUF421"/>
</dbReference>
<evidence type="ECO:0000256" key="5">
    <source>
        <dbReference type="ARBA" id="ARBA00022989"/>
    </source>
</evidence>
<reference evidence="10" key="1">
    <citation type="submission" date="2006-01" db="EMBL/GenBank/DDBJ databases">
        <title>Genome of the cyst-dividing bacterium Ramlibacter tataouinensis.</title>
        <authorList>
            <person name="Barakat M."/>
            <person name="Ortet P."/>
            <person name="De Luca G."/>
            <person name="Jourlin-Castelli C."/>
            <person name="Ansaldi M."/>
            <person name="Py B."/>
            <person name="Fichant G."/>
            <person name="Coutinho P."/>
            <person name="Voulhoux R."/>
            <person name="Bastien O."/>
            <person name="Roy S."/>
            <person name="Marechal E."/>
            <person name="Henrissat B."/>
            <person name="Quentin Y."/>
            <person name="Noirot P."/>
            <person name="Filloux A."/>
            <person name="Mejean V."/>
            <person name="DuBow M."/>
            <person name="Barras F."/>
            <person name="Heulin T."/>
        </authorList>
    </citation>
    <scope>NUCLEOTIDE SEQUENCE [LARGE SCALE GENOMIC DNA]</scope>
    <source>
        <strain evidence="10">ATCC BAA-407 / DSM 14655 / LMG 21543 / TTB310</strain>
    </source>
</reference>
<proteinExistence type="inferred from homology"/>
<dbReference type="EMBL" id="CP000245">
    <property type="protein sequence ID" value="AEG94914.1"/>
    <property type="molecule type" value="Genomic_DNA"/>
</dbReference>
<evidence type="ECO:0000256" key="1">
    <source>
        <dbReference type="ARBA" id="ARBA00004651"/>
    </source>
</evidence>
<feature type="domain" description="YetF C-terminal" evidence="8">
    <location>
        <begin position="86"/>
        <end position="153"/>
    </location>
</feature>
<dbReference type="eggNOG" id="COG2323">
    <property type="taxonomic scope" value="Bacteria"/>
</dbReference>
<evidence type="ECO:0000256" key="6">
    <source>
        <dbReference type="ARBA" id="ARBA00023136"/>
    </source>
</evidence>
<name>F5Y334_RAMTT</name>
<dbReference type="PANTHER" id="PTHR34582:SF6">
    <property type="entry name" value="UPF0702 TRANSMEMBRANE PROTEIN YCAP"/>
    <property type="match status" value="1"/>
</dbReference>
<comment type="similarity">
    <text evidence="2">Belongs to the UPF0702 family.</text>
</comment>